<accession>A0A392RR35</accession>
<dbReference type="PANTHER" id="PTHR32108">
    <property type="entry name" value="DNA-DIRECTED RNA POLYMERASE SUBUNIT ALPHA"/>
    <property type="match status" value="1"/>
</dbReference>
<dbReference type="Proteomes" id="UP000265520">
    <property type="component" value="Unassembled WGS sequence"/>
</dbReference>
<organism evidence="1 2">
    <name type="scientific">Trifolium medium</name>
    <dbReference type="NCBI Taxonomy" id="97028"/>
    <lineage>
        <taxon>Eukaryota</taxon>
        <taxon>Viridiplantae</taxon>
        <taxon>Streptophyta</taxon>
        <taxon>Embryophyta</taxon>
        <taxon>Tracheophyta</taxon>
        <taxon>Spermatophyta</taxon>
        <taxon>Magnoliopsida</taxon>
        <taxon>eudicotyledons</taxon>
        <taxon>Gunneridae</taxon>
        <taxon>Pentapetalae</taxon>
        <taxon>rosids</taxon>
        <taxon>fabids</taxon>
        <taxon>Fabales</taxon>
        <taxon>Fabaceae</taxon>
        <taxon>Papilionoideae</taxon>
        <taxon>50 kb inversion clade</taxon>
        <taxon>NPAAA clade</taxon>
        <taxon>Hologalegina</taxon>
        <taxon>IRL clade</taxon>
        <taxon>Trifolieae</taxon>
        <taxon>Trifolium</taxon>
    </lineage>
</organism>
<reference evidence="1 2" key="1">
    <citation type="journal article" date="2018" name="Front. Plant Sci.">
        <title>Red Clover (Trifolium pratense) and Zigzag Clover (T. medium) - A Picture of Genomic Similarities and Differences.</title>
        <authorList>
            <person name="Dluhosova J."/>
            <person name="Istvanek J."/>
            <person name="Nedelnik J."/>
            <person name="Repkova J."/>
        </authorList>
    </citation>
    <scope>NUCLEOTIDE SEQUENCE [LARGE SCALE GENOMIC DNA]</scope>
    <source>
        <strain evidence="2">cv. 10/8</strain>
        <tissue evidence="1">Leaf</tissue>
    </source>
</reference>
<evidence type="ECO:0000313" key="1">
    <source>
        <dbReference type="EMBL" id="MCI38662.1"/>
    </source>
</evidence>
<keyword evidence="2" id="KW-1185">Reference proteome</keyword>
<feature type="non-terminal residue" evidence="1">
    <location>
        <position position="58"/>
    </location>
</feature>
<comment type="caution">
    <text evidence="1">The sequence shown here is derived from an EMBL/GenBank/DDBJ whole genome shotgun (WGS) entry which is preliminary data.</text>
</comment>
<sequence>MPYSQLLPYLVHNGMVTHRALKPMTAPFLAWYDANAKCEFHMGAEGHSTDNCIAFKHK</sequence>
<proteinExistence type="predicted"/>
<evidence type="ECO:0000313" key="2">
    <source>
        <dbReference type="Proteomes" id="UP000265520"/>
    </source>
</evidence>
<protein>
    <submittedName>
        <fullName evidence="1">Gag-pol polyprotein</fullName>
    </submittedName>
</protein>
<name>A0A392RR35_9FABA</name>
<dbReference type="AlphaFoldDB" id="A0A392RR35"/>
<dbReference type="EMBL" id="LXQA010258212">
    <property type="protein sequence ID" value="MCI38662.1"/>
    <property type="molecule type" value="Genomic_DNA"/>
</dbReference>